<feature type="compositionally biased region" description="Basic and acidic residues" evidence="1">
    <location>
        <begin position="89"/>
        <end position="102"/>
    </location>
</feature>
<organism evidence="3 4">
    <name type="scientific">Trichoderma ghanense</name>
    <dbReference type="NCBI Taxonomy" id="65468"/>
    <lineage>
        <taxon>Eukaryota</taxon>
        <taxon>Fungi</taxon>
        <taxon>Dikarya</taxon>
        <taxon>Ascomycota</taxon>
        <taxon>Pezizomycotina</taxon>
        <taxon>Sordariomycetes</taxon>
        <taxon>Hypocreomycetidae</taxon>
        <taxon>Hypocreales</taxon>
        <taxon>Hypocreaceae</taxon>
        <taxon>Trichoderma</taxon>
    </lineage>
</organism>
<reference evidence="3 4" key="1">
    <citation type="submission" date="2018-01" db="EMBL/GenBank/DDBJ databases">
        <title>Genome characterization of the sugarcane-associated fungus Trichoderma ghanense CCMA-1212 and their application in lignocelulose bioconversion.</title>
        <authorList>
            <person name="Steindorff A.S."/>
            <person name="Mendes T.D."/>
            <person name="Vilela E.S.D."/>
            <person name="Rodrigues D.S."/>
            <person name="Formighieri E.F."/>
            <person name="Melo I.S."/>
            <person name="Favaro L.C.L."/>
        </authorList>
    </citation>
    <scope>NUCLEOTIDE SEQUENCE [LARGE SCALE GENOMIC DNA]</scope>
    <source>
        <strain evidence="3 4">CCMA-1212</strain>
    </source>
</reference>
<proteinExistence type="predicted"/>
<evidence type="ECO:0000256" key="1">
    <source>
        <dbReference type="SAM" id="MobiDB-lite"/>
    </source>
</evidence>
<dbReference type="Proteomes" id="UP001642720">
    <property type="component" value="Unassembled WGS sequence"/>
</dbReference>
<feature type="signal peptide" evidence="2">
    <location>
        <begin position="1"/>
        <end position="35"/>
    </location>
</feature>
<protein>
    <submittedName>
        <fullName evidence="3">Uncharacterized protein</fullName>
    </submittedName>
</protein>
<keyword evidence="4" id="KW-1185">Reference proteome</keyword>
<comment type="caution">
    <text evidence="3">The sequence shown here is derived from an EMBL/GenBank/DDBJ whole genome shotgun (WGS) entry which is preliminary data.</text>
</comment>
<feature type="chain" id="PRO_5047153712" evidence="2">
    <location>
        <begin position="36"/>
        <end position="127"/>
    </location>
</feature>
<keyword evidence="2" id="KW-0732">Signal</keyword>
<dbReference type="GeneID" id="300575267"/>
<dbReference type="EMBL" id="PPTA01000004">
    <property type="protein sequence ID" value="TFB04598.1"/>
    <property type="molecule type" value="Genomic_DNA"/>
</dbReference>
<name>A0ABY2H8Q1_9HYPO</name>
<evidence type="ECO:0000313" key="3">
    <source>
        <dbReference type="EMBL" id="TFB04598.1"/>
    </source>
</evidence>
<evidence type="ECO:0000256" key="2">
    <source>
        <dbReference type="SAM" id="SignalP"/>
    </source>
</evidence>
<dbReference type="RefSeq" id="XP_073560799.1">
    <property type="nucleotide sequence ID" value="XM_073700817.1"/>
</dbReference>
<evidence type="ECO:0000313" key="4">
    <source>
        <dbReference type="Proteomes" id="UP001642720"/>
    </source>
</evidence>
<feature type="region of interest" description="Disordered" evidence="1">
    <location>
        <begin position="89"/>
        <end position="127"/>
    </location>
</feature>
<sequence>MTDRSGCRSGKKRLVPWVHAMLALCLRSTLHQVGAACQEGIGKLMTQTLRTKTSCASCAPAIGERILISSRGGVLPSYPAMTRWHDELNFARPGKTESDKVPGDLSQRRRRRYKLAPKYNPPWRRPG</sequence>
<accession>A0ABY2H8Q1</accession>
<gene>
    <name evidence="3" type="ORF">CCMA1212_003471</name>
</gene>